<evidence type="ECO:0008006" key="4">
    <source>
        <dbReference type="Google" id="ProtNLM"/>
    </source>
</evidence>
<keyword evidence="3" id="KW-1185">Reference proteome</keyword>
<feature type="transmembrane region" description="Helical" evidence="1">
    <location>
        <begin position="163"/>
        <end position="184"/>
    </location>
</feature>
<keyword evidence="1" id="KW-0812">Transmembrane</keyword>
<evidence type="ECO:0000256" key="1">
    <source>
        <dbReference type="SAM" id="Phobius"/>
    </source>
</evidence>
<protein>
    <recommendedName>
        <fullName evidence="4">TVP38/TMEM64 family membrane protein</fullName>
    </recommendedName>
</protein>
<accession>A0A556QMC3</accession>
<name>A0A556QMC3_9BACT</name>
<dbReference type="AlphaFoldDB" id="A0A556QMC3"/>
<dbReference type="Proteomes" id="UP000315648">
    <property type="component" value="Unassembled WGS sequence"/>
</dbReference>
<gene>
    <name evidence="2" type="ORF">FPL22_00265</name>
</gene>
<feature type="transmembrane region" description="Helical" evidence="1">
    <location>
        <begin position="20"/>
        <end position="38"/>
    </location>
</feature>
<feature type="transmembrane region" description="Helical" evidence="1">
    <location>
        <begin position="58"/>
        <end position="79"/>
    </location>
</feature>
<feature type="transmembrane region" description="Helical" evidence="1">
    <location>
        <begin position="196"/>
        <end position="215"/>
    </location>
</feature>
<keyword evidence="1" id="KW-1133">Transmembrane helix</keyword>
<comment type="caution">
    <text evidence="2">The sequence shown here is derived from an EMBL/GenBank/DDBJ whole genome shotgun (WGS) entry which is preliminary data.</text>
</comment>
<feature type="transmembrane region" description="Helical" evidence="1">
    <location>
        <begin position="135"/>
        <end position="151"/>
    </location>
</feature>
<evidence type="ECO:0000313" key="3">
    <source>
        <dbReference type="Proteomes" id="UP000315648"/>
    </source>
</evidence>
<reference evidence="2 3" key="1">
    <citation type="submission" date="2019-07" db="EMBL/GenBank/DDBJ databases">
        <title>Description of 53C-WASEF.</title>
        <authorList>
            <person name="Pitt A."/>
            <person name="Hahn M.W."/>
        </authorList>
    </citation>
    <scope>NUCLEOTIDE SEQUENCE [LARGE SCALE GENOMIC DNA]</scope>
    <source>
        <strain evidence="2 3">53C-WASEF</strain>
    </source>
</reference>
<proteinExistence type="predicted"/>
<feature type="transmembrane region" description="Helical" evidence="1">
    <location>
        <begin position="86"/>
        <end position="107"/>
    </location>
</feature>
<evidence type="ECO:0000313" key="2">
    <source>
        <dbReference type="EMBL" id="TSJ77777.1"/>
    </source>
</evidence>
<keyword evidence="1" id="KW-0472">Membrane</keyword>
<dbReference type="RefSeq" id="WP_415663336.1">
    <property type="nucleotide sequence ID" value="NZ_CBCRVV010000001.1"/>
</dbReference>
<sequence>MVGPMKMRAFKFNLSKRQWLIGGTVLLALVGAALWLFLIDFDWLAIPRAMEKLNTGVILTLTSILPLVGFPISMVYLLIGARFGPLIGLGIVSAITAFHLIGTHWIARSFLRGPLERFIKRRYQHMPEVPPGENAAVALMVMLAPGIPYFIRNYVLGLSGIPLRIYFWIALPIHVLRSYVALFLGDFGGAPSTRGLILLGAIYGTKIAIFSWVAWRLRLRHKRLALTRTAVTQDAPG</sequence>
<organism evidence="2 3">
    <name type="scientific">Rariglobus hedericola</name>
    <dbReference type="NCBI Taxonomy" id="2597822"/>
    <lineage>
        <taxon>Bacteria</taxon>
        <taxon>Pseudomonadati</taxon>
        <taxon>Verrucomicrobiota</taxon>
        <taxon>Opitutia</taxon>
        <taxon>Opitutales</taxon>
        <taxon>Opitutaceae</taxon>
        <taxon>Rariglobus</taxon>
    </lineage>
</organism>
<dbReference type="EMBL" id="VMBG01000001">
    <property type="protein sequence ID" value="TSJ77777.1"/>
    <property type="molecule type" value="Genomic_DNA"/>
</dbReference>